<dbReference type="Proteomes" id="UP000263957">
    <property type="component" value="Unassembled WGS sequence"/>
</dbReference>
<organism evidence="2 3">
    <name type="scientific">Hyphomonas atlantica</name>
    <dbReference type="NCBI Taxonomy" id="1280948"/>
    <lineage>
        <taxon>Bacteria</taxon>
        <taxon>Pseudomonadati</taxon>
        <taxon>Pseudomonadota</taxon>
        <taxon>Alphaproteobacteria</taxon>
        <taxon>Hyphomonadales</taxon>
        <taxon>Hyphomonadaceae</taxon>
        <taxon>Hyphomonas</taxon>
    </lineage>
</organism>
<proteinExistence type="predicted"/>
<dbReference type="AlphaFoldDB" id="A0A356WAF7"/>
<keyword evidence="1" id="KW-0812">Transmembrane</keyword>
<accession>A0A356WAF7</accession>
<comment type="caution">
    <text evidence="2">The sequence shown here is derived from an EMBL/GenBank/DDBJ whole genome shotgun (WGS) entry which is preliminary data.</text>
</comment>
<feature type="non-terminal residue" evidence="2">
    <location>
        <position position="1"/>
    </location>
</feature>
<sequence length="52" mass="5433">QVQASPVGVVGYDVGNWPVPIGITLRVDALNSMILLLVAAIGVLATIFSWPT</sequence>
<name>A0A356WAF7_9PROT</name>
<feature type="transmembrane region" description="Helical" evidence="1">
    <location>
        <begin position="29"/>
        <end position="50"/>
    </location>
</feature>
<dbReference type="EMBL" id="DOGS01000265">
    <property type="protein sequence ID" value="HBQ49846.1"/>
    <property type="molecule type" value="Genomic_DNA"/>
</dbReference>
<evidence type="ECO:0000313" key="2">
    <source>
        <dbReference type="EMBL" id="HBQ49846.1"/>
    </source>
</evidence>
<reference evidence="2 3" key="1">
    <citation type="journal article" date="2018" name="Nat. Biotechnol.">
        <title>A standardized bacterial taxonomy based on genome phylogeny substantially revises the tree of life.</title>
        <authorList>
            <person name="Parks D.H."/>
            <person name="Chuvochina M."/>
            <person name="Waite D.W."/>
            <person name="Rinke C."/>
            <person name="Skarshewski A."/>
            <person name="Chaumeil P.A."/>
            <person name="Hugenholtz P."/>
        </authorList>
    </citation>
    <scope>NUCLEOTIDE SEQUENCE [LARGE SCALE GENOMIC DNA]</scope>
    <source>
        <strain evidence="2">UBA10378</strain>
    </source>
</reference>
<gene>
    <name evidence="2" type="ORF">DD728_13390</name>
</gene>
<evidence type="ECO:0000256" key="1">
    <source>
        <dbReference type="SAM" id="Phobius"/>
    </source>
</evidence>
<protein>
    <submittedName>
        <fullName evidence="2">Cation:proton antiporter</fullName>
    </submittedName>
</protein>
<feature type="non-terminal residue" evidence="2">
    <location>
        <position position="52"/>
    </location>
</feature>
<keyword evidence="1" id="KW-1133">Transmembrane helix</keyword>
<evidence type="ECO:0000313" key="3">
    <source>
        <dbReference type="Proteomes" id="UP000263957"/>
    </source>
</evidence>
<keyword evidence="1" id="KW-0472">Membrane</keyword>